<proteinExistence type="predicted"/>
<evidence type="ECO:0000313" key="4">
    <source>
        <dbReference type="Proteomes" id="UP000749311"/>
    </source>
</evidence>
<accession>A0ABX0SBU5</accession>
<evidence type="ECO:0000256" key="1">
    <source>
        <dbReference type="SAM" id="MobiDB-lite"/>
    </source>
</evidence>
<keyword evidence="4" id="KW-1185">Reference proteome</keyword>
<keyword evidence="2" id="KW-0812">Transmembrane</keyword>
<dbReference type="RefSeq" id="WP_167164426.1">
    <property type="nucleotide sequence ID" value="NZ_BAAAOO010000002.1"/>
</dbReference>
<dbReference type="EMBL" id="JAAMOZ010000001">
    <property type="protein sequence ID" value="NIH55794.1"/>
    <property type="molecule type" value="Genomic_DNA"/>
</dbReference>
<feature type="transmembrane region" description="Helical" evidence="2">
    <location>
        <begin position="58"/>
        <end position="75"/>
    </location>
</feature>
<feature type="transmembrane region" description="Helical" evidence="2">
    <location>
        <begin position="87"/>
        <end position="107"/>
    </location>
</feature>
<name>A0ABX0SBU5_9ACTN</name>
<organism evidence="3 4">
    <name type="scientific">Brooklawnia cerclae</name>
    <dbReference type="NCBI Taxonomy" id="349934"/>
    <lineage>
        <taxon>Bacteria</taxon>
        <taxon>Bacillati</taxon>
        <taxon>Actinomycetota</taxon>
        <taxon>Actinomycetes</taxon>
        <taxon>Propionibacteriales</taxon>
        <taxon>Propionibacteriaceae</taxon>
        <taxon>Brooklawnia</taxon>
    </lineage>
</organism>
<dbReference type="Pfam" id="PF05656">
    <property type="entry name" value="DUF805"/>
    <property type="match status" value="1"/>
</dbReference>
<evidence type="ECO:0000256" key="2">
    <source>
        <dbReference type="SAM" id="Phobius"/>
    </source>
</evidence>
<dbReference type="Proteomes" id="UP000749311">
    <property type="component" value="Unassembled WGS sequence"/>
</dbReference>
<feature type="region of interest" description="Disordered" evidence="1">
    <location>
        <begin position="113"/>
        <end position="136"/>
    </location>
</feature>
<dbReference type="PANTHER" id="PTHR34980:SF2">
    <property type="entry name" value="INNER MEMBRANE PROTEIN YHAH-RELATED"/>
    <property type="match status" value="1"/>
</dbReference>
<keyword evidence="2" id="KW-1133">Transmembrane helix</keyword>
<feature type="transmembrane region" description="Helical" evidence="2">
    <location>
        <begin position="26"/>
        <end position="46"/>
    </location>
</feature>
<dbReference type="InterPro" id="IPR008523">
    <property type="entry name" value="DUF805"/>
</dbReference>
<dbReference type="PANTHER" id="PTHR34980">
    <property type="entry name" value="INNER MEMBRANE PROTEIN-RELATED-RELATED"/>
    <property type="match status" value="1"/>
</dbReference>
<protein>
    <submittedName>
        <fullName evidence="3">Uncharacterized membrane protein YhaH (DUF805 family)</fullName>
    </submittedName>
</protein>
<evidence type="ECO:0000313" key="3">
    <source>
        <dbReference type="EMBL" id="NIH55794.1"/>
    </source>
</evidence>
<sequence>MSYTDSIKFTLSNYAKFTGRASRQEWVYWFLTVLAINIVLSIINGATANDAGSSPFSWVQTLFSLAVLVPTWSVGFRRFHDQGKSGWWILLNIFLVIGTIIYIIMAVRPGEPGPNAHGPNPESPETGYAPQAPYQG</sequence>
<reference evidence="3 4" key="1">
    <citation type="submission" date="2020-02" db="EMBL/GenBank/DDBJ databases">
        <title>Sequencing the genomes of 1000 actinobacteria strains.</title>
        <authorList>
            <person name="Klenk H.-P."/>
        </authorList>
    </citation>
    <scope>NUCLEOTIDE SEQUENCE [LARGE SCALE GENOMIC DNA]</scope>
    <source>
        <strain evidence="3 4">DSM 19609</strain>
    </source>
</reference>
<comment type="caution">
    <text evidence="3">The sequence shown here is derived from an EMBL/GenBank/DDBJ whole genome shotgun (WGS) entry which is preliminary data.</text>
</comment>
<gene>
    <name evidence="3" type="ORF">FB473_000439</name>
</gene>
<keyword evidence="2" id="KW-0472">Membrane</keyword>